<accession>A0AA86R1U0</accession>
<gene>
    <name evidence="2" type="ORF">HINF_LOCUS34851</name>
    <name evidence="1" type="ORF">HINF_LOCUS55212</name>
    <name evidence="3" type="ORF">HINF_LOCUS75357</name>
</gene>
<evidence type="ECO:0000313" key="4">
    <source>
        <dbReference type="Proteomes" id="UP001642409"/>
    </source>
</evidence>
<reference evidence="1" key="1">
    <citation type="submission" date="2023-06" db="EMBL/GenBank/DDBJ databases">
        <authorList>
            <person name="Kurt Z."/>
        </authorList>
    </citation>
    <scope>NUCLEOTIDE SEQUENCE</scope>
</reference>
<evidence type="ECO:0000313" key="2">
    <source>
        <dbReference type="EMBL" id="CAL6033202.1"/>
    </source>
</evidence>
<dbReference type="AlphaFoldDB" id="A0AA86R1U0"/>
<dbReference type="EMBL" id="CAXDID020000125">
    <property type="protein sequence ID" value="CAL6033202.1"/>
    <property type="molecule type" value="Genomic_DNA"/>
</dbReference>
<reference evidence="2 4" key="2">
    <citation type="submission" date="2024-07" db="EMBL/GenBank/DDBJ databases">
        <authorList>
            <person name="Akdeniz Z."/>
        </authorList>
    </citation>
    <scope>NUCLEOTIDE SEQUENCE [LARGE SCALE GENOMIC DNA]</scope>
</reference>
<organism evidence="1">
    <name type="scientific">Hexamita inflata</name>
    <dbReference type="NCBI Taxonomy" id="28002"/>
    <lineage>
        <taxon>Eukaryota</taxon>
        <taxon>Metamonada</taxon>
        <taxon>Diplomonadida</taxon>
        <taxon>Hexamitidae</taxon>
        <taxon>Hexamitinae</taxon>
        <taxon>Hexamita</taxon>
    </lineage>
</organism>
<evidence type="ECO:0000313" key="1">
    <source>
        <dbReference type="EMBL" id="CAI9967567.1"/>
    </source>
</evidence>
<keyword evidence="4" id="KW-1185">Reference proteome</keyword>
<protein>
    <submittedName>
        <fullName evidence="2">Hypothetical_protein</fullName>
    </submittedName>
</protein>
<sequence>MQNKSRLRMFICARLTEDARKARQMNLDELNKLEFDVQSTTKRLDNIQQQLLNNKPVKIFKRRTTTILPEINSSFNNSFVVINKSVSQEELRNQNRAKSLPYSQAKTENNFSYNLDQIRSIIYMEQRRQYIK</sequence>
<name>A0AA86R1U0_9EUKA</name>
<comment type="caution">
    <text evidence="1">The sequence shown here is derived from an EMBL/GenBank/DDBJ whole genome shotgun (WGS) entry which is preliminary data.</text>
</comment>
<dbReference type="EMBL" id="CATOUU010001026">
    <property type="protein sequence ID" value="CAI9967567.1"/>
    <property type="molecule type" value="Genomic_DNA"/>
</dbReference>
<proteinExistence type="predicted"/>
<evidence type="ECO:0000313" key="3">
    <source>
        <dbReference type="EMBL" id="CAL6109255.1"/>
    </source>
</evidence>
<dbReference type="Proteomes" id="UP001642409">
    <property type="component" value="Unassembled WGS sequence"/>
</dbReference>
<dbReference type="EMBL" id="CAXDID020000665">
    <property type="protein sequence ID" value="CAL6109255.1"/>
    <property type="molecule type" value="Genomic_DNA"/>
</dbReference>